<evidence type="ECO:0000313" key="6">
    <source>
        <dbReference type="EMBL" id="AQQ03892.1"/>
    </source>
</evidence>
<dbReference type="Pfam" id="PF03466">
    <property type="entry name" value="LysR_substrate"/>
    <property type="match status" value="1"/>
</dbReference>
<gene>
    <name evidence="6" type="ORF">B0E33_10085</name>
</gene>
<dbReference type="InterPro" id="IPR036390">
    <property type="entry name" value="WH_DNA-bd_sf"/>
</dbReference>
<organism evidence="6 7">
    <name type="scientific">Roseibium algicola</name>
    <dbReference type="NCBI Taxonomy" id="2857014"/>
    <lineage>
        <taxon>Bacteria</taxon>
        <taxon>Pseudomonadati</taxon>
        <taxon>Pseudomonadota</taxon>
        <taxon>Alphaproteobacteria</taxon>
        <taxon>Hyphomicrobiales</taxon>
        <taxon>Stappiaceae</taxon>
        <taxon>Roseibium</taxon>
    </lineage>
</organism>
<comment type="similarity">
    <text evidence="1">Belongs to the LysR transcriptional regulatory family.</text>
</comment>
<dbReference type="SUPFAM" id="SSF46785">
    <property type="entry name" value="Winged helix' DNA-binding domain"/>
    <property type="match status" value="1"/>
</dbReference>
<evidence type="ECO:0000256" key="2">
    <source>
        <dbReference type="ARBA" id="ARBA00023015"/>
    </source>
</evidence>
<keyword evidence="7" id="KW-1185">Reference proteome</keyword>
<evidence type="ECO:0000256" key="3">
    <source>
        <dbReference type="ARBA" id="ARBA00023125"/>
    </source>
</evidence>
<evidence type="ECO:0000259" key="5">
    <source>
        <dbReference type="PROSITE" id="PS50931"/>
    </source>
</evidence>
<dbReference type="SUPFAM" id="SSF53850">
    <property type="entry name" value="Periplasmic binding protein-like II"/>
    <property type="match status" value="1"/>
</dbReference>
<dbReference type="Gene3D" id="3.40.190.10">
    <property type="entry name" value="Periplasmic binding protein-like II"/>
    <property type="match status" value="2"/>
</dbReference>
<keyword evidence="3" id="KW-0238">DNA-binding</keyword>
<proteinExistence type="inferred from homology"/>
<sequence length="318" mass="35682">MKTQIEVRHMRYAIVVAKLGSFRKAALALHVKQSTISRTMAQLEEYLGLKLFRRTTGGVYVTRPGQQVVRIFYHLINSVDDMSINARDLALGQSGQLTIGHYISLTSGNLRSILTEFSDQFPNVELRTVEETRLNLLSELASGFIDIAVVSGYPASGEESALAVWTERILVALPMSHPIANKEIVYWTDLKEETFLVSERDPDLEIQKILHSKLTFTEGRAKIVRHKASTENIRSLVGAGFGVSLIVECSSGAHYPGVIYQELQDGNGPTRINYVAYWRGDSYNPVLHNFIDLLEQRFPRSNLDRHPAAPSQIRDPSQ</sequence>
<evidence type="ECO:0000256" key="1">
    <source>
        <dbReference type="ARBA" id="ARBA00009437"/>
    </source>
</evidence>
<dbReference type="PANTHER" id="PTHR30346">
    <property type="entry name" value="TRANSCRIPTIONAL DUAL REGULATOR HCAR-RELATED"/>
    <property type="match status" value="1"/>
</dbReference>
<accession>A0ABM6I0N4</accession>
<dbReference type="Pfam" id="PF00126">
    <property type="entry name" value="HTH_1"/>
    <property type="match status" value="1"/>
</dbReference>
<keyword evidence="2" id="KW-0805">Transcription regulation</keyword>
<name>A0ABM6I0N4_9HYPH</name>
<keyword evidence="4" id="KW-0804">Transcription</keyword>
<dbReference type="Proteomes" id="UP000188174">
    <property type="component" value="Chromosome"/>
</dbReference>
<reference evidence="6 7" key="1">
    <citation type="submission" date="2017-02" db="EMBL/GenBank/DDBJ databases">
        <authorList>
            <person name="Jeong S."/>
        </authorList>
    </citation>
    <scope>NUCLEOTIDE SEQUENCE [LARGE SCALE GENOMIC DNA]</scope>
    <source>
        <strain evidence="6 7">RMAR6-6</strain>
    </source>
</reference>
<dbReference type="PANTHER" id="PTHR30346:SF0">
    <property type="entry name" value="HCA OPERON TRANSCRIPTIONAL ACTIVATOR HCAR"/>
    <property type="match status" value="1"/>
</dbReference>
<dbReference type="RefSeq" id="WP_206051427.1">
    <property type="nucleotide sequence ID" value="NZ_CP019630.1"/>
</dbReference>
<protein>
    <recommendedName>
        <fullName evidence="5">HTH lysR-type domain-containing protein</fullName>
    </recommendedName>
</protein>
<dbReference type="InterPro" id="IPR036388">
    <property type="entry name" value="WH-like_DNA-bd_sf"/>
</dbReference>
<dbReference type="InterPro" id="IPR005119">
    <property type="entry name" value="LysR_subst-bd"/>
</dbReference>
<dbReference type="PRINTS" id="PR00039">
    <property type="entry name" value="HTHLYSR"/>
</dbReference>
<dbReference type="Gene3D" id="1.10.10.10">
    <property type="entry name" value="Winged helix-like DNA-binding domain superfamily/Winged helix DNA-binding domain"/>
    <property type="match status" value="1"/>
</dbReference>
<dbReference type="EMBL" id="CP019630">
    <property type="protein sequence ID" value="AQQ03892.1"/>
    <property type="molecule type" value="Genomic_DNA"/>
</dbReference>
<dbReference type="CDD" id="cd08414">
    <property type="entry name" value="PBP2_LTTR_aromatics_like"/>
    <property type="match status" value="1"/>
</dbReference>
<dbReference type="PROSITE" id="PS50931">
    <property type="entry name" value="HTH_LYSR"/>
    <property type="match status" value="1"/>
</dbReference>
<evidence type="ECO:0000313" key="7">
    <source>
        <dbReference type="Proteomes" id="UP000188174"/>
    </source>
</evidence>
<feature type="domain" description="HTH lysR-type" evidence="5">
    <location>
        <begin position="5"/>
        <end position="62"/>
    </location>
</feature>
<dbReference type="InterPro" id="IPR000847">
    <property type="entry name" value="LysR_HTH_N"/>
</dbReference>
<evidence type="ECO:0000256" key="4">
    <source>
        <dbReference type="ARBA" id="ARBA00023163"/>
    </source>
</evidence>